<dbReference type="GO" id="GO:0003677">
    <property type="term" value="F:DNA binding"/>
    <property type="evidence" value="ECO:0007669"/>
    <property type="project" value="UniProtKB-KW"/>
</dbReference>
<protein>
    <submittedName>
        <fullName evidence="2">DNA-binding HxlR family transcriptional regulator</fullName>
    </submittedName>
</protein>
<dbReference type="Proteomes" id="UP000567099">
    <property type="component" value="Unassembled WGS sequence"/>
</dbReference>
<keyword evidence="2" id="KW-0238">DNA-binding</keyword>
<name>A0A7J9PQ44_METMI</name>
<dbReference type="InterPro" id="IPR001845">
    <property type="entry name" value="HTH_ArsR_DNA-bd_dom"/>
</dbReference>
<dbReference type="GO" id="GO:0003700">
    <property type="term" value="F:DNA-binding transcription factor activity"/>
    <property type="evidence" value="ECO:0007669"/>
    <property type="project" value="InterPro"/>
</dbReference>
<accession>A0A7J9PQ44</accession>
<dbReference type="Pfam" id="PF01022">
    <property type="entry name" value="HTH_5"/>
    <property type="match status" value="1"/>
</dbReference>
<dbReference type="AlphaFoldDB" id="A0A7J9PQ44"/>
<dbReference type="EMBL" id="JACDUO010000004">
    <property type="protein sequence ID" value="MBA2864918.1"/>
    <property type="molecule type" value="Genomic_DNA"/>
</dbReference>
<gene>
    <name evidence="2" type="ORF">HNP94_001957</name>
</gene>
<dbReference type="RefSeq" id="WP_181505307.1">
    <property type="nucleotide sequence ID" value="NZ_JACDUO010000004.1"/>
</dbReference>
<comment type="caution">
    <text evidence="2">The sequence shown here is derived from an EMBL/GenBank/DDBJ whole genome shotgun (WGS) entry which is preliminary data.</text>
</comment>
<proteinExistence type="predicted"/>
<dbReference type="InterPro" id="IPR036390">
    <property type="entry name" value="WH_DNA-bd_sf"/>
</dbReference>
<reference evidence="2 3" key="1">
    <citation type="submission" date="2020-07" db="EMBL/GenBank/DDBJ databases">
        <title>Genomic Encyclopedia of Type Strains, Phase IV (KMG-V): Genome sequencing to study the core and pangenomes of soil and plant-associated prokaryotes.</title>
        <authorList>
            <person name="Whitman W."/>
        </authorList>
    </citation>
    <scope>NUCLEOTIDE SEQUENCE [LARGE SCALE GENOMIC DNA]</scope>
    <source>
        <strain evidence="2 3">C13</strain>
    </source>
</reference>
<evidence type="ECO:0000313" key="2">
    <source>
        <dbReference type="EMBL" id="MBA2864918.1"/>
    </source>
</evidence>
<sequence length="145" mass="16920">MFLKVLSEKYSKEILLLLNDNEELYFNQIQKEIDVYKSNLSRTLNKLLEAGLIDKKEEIGSNRKVAKSYYKLTELGRRSLKFYELENELLTMKNAEEKENINIRIENVGDNSLNNSFNISSKKVIGPVYVLVFKSDCVCRSNKRL</sequence>
<dbReference type="Gene3D" id="1.10.10.10">
    <property type="entry name" value="Winged helix-like DNA-binding domain superfamily/Winged helix DNA-binding domain"/>
    <property type="match status" value="1"/>
</dbReference>
<dbReference type="InterPro" id="IPR036388">
    <property type="entry name" value="WH-like_DNA-bd_sf"/>
</dbReference>
<organism evidence="2 3">
    <name type="scientific">Methanococcus maripaludis</name>
    <name type="common">Methanococcus deltae</name>
    <dbReference type="NCBI Taxonomy" id="39152"/>
    <lineage>
        <taxon>Archaea</taxon>
        <taxon>Methanobacteriati</taxon>
        <taxon>Methanobacteriota</taxon>
        <taxon>Methanomada group</taxon>
        <taxon>Methanococci</taxon>
        <taxon>Methanococcales</taxon>
        <taxon>Methanococcaceae</taxon>
        <taxon>Methanococcus</taxon>
    </lineage>
</organism>
<evidence type="ECO:0000259" key="1">
    <source>
        <dbReference type="Pfam" id="PF01022"/>
    </source>
</evidence>
<evidence type="ECO:0000313" key="3">
    <source>
        <dbReference type="Proteomes" id="UP000567099"/>
    </source>
</evidence>
<feature type="domain" description="HTH arsR-type" evidence="1">
    <location>
        <begin position="13"/>
        <end position="55"/>
    </location>
</feature>
<dbReference type="SUPFAM" id="SSF46785">
    <property type="entry name" value="Winged helix' DNA-binding domain"/>
    <property type="match status" value="1"/>
</dbReference>